<dbReference type="EMBL" id="BEZZ01000388">
    <property type="protein sequence ID" value="GCC31798.1"/>
    <property type="molecule type" value="Genomic_DNA"/>
</dbReference>
<proteinExistence type="predicted"/>
<keyword evidence="2" id="KW-1185">Reference proteome</keyword>
<protein>
    <submittedName>
        <fullName evidence="1">Uncharacterized protein</fullName>
    </submittedName>
</protein>
<accession>A0A401SN45</accession>
<sequence length="101" mass="10954">MAVLAPAAVTQSLRWSLPRRNLGHGGARTRGGHSVMAVLAPATRSRSWRCSHPRRSLCHGGARSRVASEQYITSTRRELLPANQLSACCLVTGPRSTTTYI</sequence>
<reference evidence="1 2" key="1">
    <citation type="journal article" date="2018" name="Nat. Ecol. Evol.">
        <title>Shark genomes provide insights into elasmobranch evolution and the origin of vertebrates.</title>
        <authorList>
            <person name="Hara Y"/>
            <person name="Yamaguchi K"/>
            <person name="Onimaru K"/>
            <person name="Kadota M"/>
            <person name="Koyanagi M"/>
            <person name="Keeley SD"/>
            <person name="Tatsumi K"/>
            <person name="Tanaka K"/>
            <person name="Motone F"/>
            <person name="Kageyama Y"/>
            <person name="Nozu R"/>
            <person name="Adachi N"/>
            <person name="Nishimura O"/>
            <person name="Nakagawa R"/>
            <person name="Tanegashima C"/>
            <person name="Kiyatake I"/>
            <person name="Matsumoto R"/>
            <person name="Murakumo K"/>
            <person name="Nishida K"/>
            <person name="Terakita A"/>
            <person name="Kuratani S"/>
            <person name="Sato K"/>
            <person name="Hyodo S Kuraku.S."/>
        </authorList>
    </citation>
    <scope>NUCLEOTIDE SEQUENCE [LARGE SCALE GENOMIC DNA]</scope>
</reference>
<organism evidence="1 2">
    <name type="scientific">Chiloscyllium punctatum</name>
    <name type="common">Brownbanded bambooshark</name>
    <name type="synonym">Hemiscyllium punctatum</name>
    <dbReference type="NCBI Taxonomy" id="137246"/>
    <lineage>
        <taxon>Eukaryota</taxon>
        <taxon>Metazoa</taxon>
        <taxon>Chordata</taxon>
        <taxon>Craniata</taxon>
        <taxon>Vertebrata</taxon>
        <taxon>Chondrichthyes</taxon>
        <taxon>Elasmobranchii</taxon>
        <taxon>Galeomorphii</taxon>
        <taxon>Galeoidea</taxon>
        <taxon>Orectolobiformes</taxon>
        <taxon>Hemiscylliidae</taxon>
        <taxon>Chiloscyllium</taxon>
    </lineage>
</organism>
<name>A0A401SN45_CHIPU</name>
<evidence type="ECO:0000313" key="2">
    <source>
        <dbReference type="Proteomes" id="UP000287033"/>
    </source>
</evidence>
<dbReference type="AlphaFoldDB" id="A0A401SN45"/>
<gene>
    <name evidence="1" type="ORF">chiPu_0010259</name>
</gene>
<dbReference type="Proteomes" id="UP000287033">
    <property type="component" value="Unassembled WGS sequence"/>
</dbReference>
<comment type="caution">
    <text evidence="1">The sequence shown here is derived from an EMBL/GenBank/DDBJ whole genome shotgun (WGS) entry which is preliminary data.</text>
</comment>
<evidence type="ECO:0000313" key="1">
    <source>
        <dbReference type="EMBL" id="GCC31798.1"/>
    </source>
</evidence>